<evidence type="ECO:0000259" key="11">
    <source>
        <dbReference type="PROSITE" id="PS51483"/>
    </source>
</evidence>
<dbReference type="Pfam" id="PF03147">
    <property type="entry name" value="FDX-ACB"/>
    <property type="match status" value="1"/>
</dbReference>
<evidence type="ECO:0000256" key="4">
    <source>
        <dbReference type="ARBA" id="ARBA00022723"/>
    </source>
</evidence>
<gene>
    <name evidence="12" type="primary">syfB</name>
</gene>
<dbReference type="GO" id="GO:0003723">
    <property type="term" value="F:RNA binding"/>
    <property type="evidence" value="ECO:0007669"/>
    <property type="project" value="InterPro"/>
</dbReference>
<dbReference type="PANTHER" id="PTHR10947:SF0">
    <property type="entry name" value="PHENYLALANINE--TRNA LIGASE BETA SUBUNIT"/>
    <property type="match status" value="1"/>
</dbReference>
<evidence type="ECO:0000256" key="7">
    <source>
        <dbReference type="ARBA" id="ARBA00022842"/>
    </source>
</evidence>
<name>A0A0G4KBX1_9FLOR</name>
<evidence type="ECO:0000259" key="10">
    <source>
        <dbReference type="PROSITE" id="PS51447"/>
    </source>
</evidence>
<dbReference type="GO" id="GO:0005524">
    <property type="term" value="F:ATP binding"/>
    <property type="evidence" value="ECO:0007669"/>
    <property type="project" value="UniProtKB-KW"/>
</dbReference>
<keyword evidence="9" id="KW-0030">Aminoacyl-tRNA synthetase</keyword>
<protein>
    <recommendedName>
        <fullName evidence="2">phenylalanine--tRNA ligase</fullName>
        <ecNumber evidence="2">6.1.1.20</ecNumber>
    </recommendedName>
</protein>
<dbReference type="SUPFAM" id="SSF56037">
    <property type="entry name" value="PheT/TilS domain"/>
    <property type="match status" value="1"/>
</dbReference>
<dbReference type="PROSITE" id="PS51447">
    <property type="entry name" value="FDX_ACB"/>
    <property type="match status" value="1"/>
</dbReference>
<dbReference type="InterPro" id="IPR005121">
    <property type="entry name" value="Fdx_antiC-bd"/>
</dbReference>
<evidence type="ECO:0000256" key="1">
    <source>
        <dbReference type="ARBA" id="ARBA00001946"/>
    </source>
</evidence>
<proteinExistence type="predicted"/>
<dbReference type="SUPFAM" id="SSF46955">
    <property type="entry name" value="Putative DNA-binding domain"/>
    <property type="match status" value="2"/>
</dbReference>
<dbReference type="InterPro" id="IPR041616">
    <property type="entry name" value="PheRS_beta_core"/>
</dbReference>
<dbReference type="Pfam" id="PF03484">
    <property type="entry name" value="B5"/>
    <property type="match status" value="1"/>
</dbReference>
<dbReference type="Gene3D" id="3.50.40.10">
    <property type="entry name" value="Phenylalanyl-trna Synthetase, Chain B, domain 3"/>
    <property type="match status" value="1"/>
</dbReference>
<evidence type="ECO:0000313" key="13">
    <source>
        <dbReference type="Proteomes" id="UP000307987"/>
    </source>
</evidence>
<dbReference type="Proteomes" id="UP000307987">
    <property type="component" value="Plastid JFC0032_plastid"/>
</dbReference>
<keyword evidence="3 12" id="KW-0436">Ligase</keyword>
<dbReference type="GO" id="GO:0004826">
    <property type="term" value="F:phenylalanine-tRNA ligase activity"/>
    <property type="evidence" value="ECO:0007669"/>
    <property type="project" value="UniProtKB-EC"/>
</dbReference>
<dbReference type="InterPro" id="IPR009061">
    <property type="entry name" value="DNA-bd_dom_put_sf"/>
</dbReference>
<dbReference type="InterPro" id="IPR045060">
    <property type="entry name" value="Phe-tRNA-ligase_IIc_bsu"/>
</dbReference>
<comment type="cofactor">
    <cofactor evidence="1">
        <name>Mg(2+)</name>
        <dbReference type="ChEBI" id="CHEBI:18420"/>
    </cofactor>
</comment>
<keyword evidence="12" id="KW-0934">Plastid</keyword>
<dbReference type="EMBL" id="LN833431">
    <property type="protein sequence ID" value="CRF40210.1"/>
    <property type="molecule type" value="Genomic_DNA"/>
</dbReference>
<dbReference type="GO" id="GO:0009328">
    <property type="term" value="C:phenylalanine-tRNA ligase complex"/>
    <property type="evidence" value="ECO:0007669"/>
    <property type="project" value="TreeGrafter"/>
</dbReference>
<evidence type="ECO:0000256" key="6">
    <source>
        <dbReference type="ARBA" id="ARBA00022840"/>
    </source>
</evidence>
<dbReference type="InterPro" id="IPR045864">
    <property type="entry name" value="aa-tRNA-synth_II/BPL/LPL"/>
</dbReference>
<keyword evidence="7" id="KW-0460">Magnesium</keyword>
<feature type="domain" description="B5" evidence="11">
    <location>
        <begin position="240"/>
        <end position="325"/>
    </location>
</feature>
<keyword evidence="8" id="KW-0648">Protein biosynthesis</keyword>
<dbReference type="InterPro" id="IPR036690">
    <property type="entry name" value="Fdx_antiC-bd_sf"/>
</dbReference>
<dbReference type="SUPFAM" id="SSF55681">
    <property type="entry name" value="Class II aaRS and biotin synthetases"/>
    <property type="match status" value="1"/>
</dbReference>
<dbReference type="GO" id="GO:0000287">
    <property type="term" value="F:magnesium ion binding"/>
    <property type="evidence" value="ECO:0007669"/>
    <property type="project" value="InterPro"/>
</dbReference>
<keyword evidence="6" id="KW-0067">ATP-binding</keyword>
<keyword evidence="4" id="KW-0479">Metal-binding</keyword>
<dbReference type="SMART" id="SM00874">
    <property type="entry name" value="B5"/>
    <property type="match status" value="1"/>
</dbReference>
<evidence type="ECO:0000256" key="3">
    <source>
        <dbReference type="ARBA" id="ARBA00022598"/>
    </source>
</evidence>
<dbReference type="Gene3D" id="3.30.70.380">
    <property type="entry name" value="Ferrodoxin-fold anticodon-binding domain"/>
    <property type="match status" value="1"/>
</dbReference>
<sequence length="653" mass="76864">MKFSWKLINIFINLESIQLNNFEEKLTLSGIEIEEINYIDNIKDNIFDLSVTTNRKEICSILSLAKEIGIIFNKPLNILPITFFNAKIQEQRIKQNYNKFIYISINRINNLRAGNTPKWLINYLKIYNIKPTNAINNLQKYIELKWGMKFYILDTKNVKNINNLLNVHINLQHIELNKNHEKNQLIIFISSSNFNKNRTNIVYTHEEYYFNAYIDTIKLLSTLTKCVYGKSYHEYKIKQQYFSEITINKNEVDTILGNISKHKFSQLPSKTIINKLKQLNLSPKYNKFLQTFTIKVPPDRKHDLQRKVDIVEEIGRINGFNHFVDRLPSSQRKGITSNASINIKNIRETLRNLGFNEVVNCCLINNYNYLKQNKYNIDIYNPITQEQKGLRSTITQNLIKNYVNNIKQDSHTIELFEIGKTFYKNLNNNYIENISLGGLMHNSNFIKSNWSDTPKYANFFHLKGIIEIILEKLNAKVTFKKIDHKSNKGYLGSINLLFNSQQRIGIYNTHNTELIGILGEINPQYDKEINTKKYKIYLFEINVTKLNISIKSNSHLDYISKPYSNYPSVTRDISIKVTKNTEVKEIENILYKKQNGLIESIEIFNEYFNKHYKHKSVGVRIIYRSQNRTLNNNDIKKIDDHIENVLLHFKSKT</sequence>
<dbReference type="PANTHER" id="PTHR10947">
    <property type="entry name" value="PHENYLALANYL-TRNA SYNTHETASE BETA CHAIN AND LEUCINE-RICH REPEAT-CONTAINING PROTEIN 47"/>
    <property type="match status" value="1"/>
</dbReference>
<evidence type="ECO:0000313" key="12">
    <source>
        <dbReference type="EMBL" id="CRF40210.1"/>
    </source>
</evidence>
<evidence type="ECO:0000256" key="2">
    <source>
        <dbReference type="ARBA" id="ARBA00012814"/>
    </source>
</evidence>
<reference evidence="13" key="1">
    <citation type="journal article" date="2017" name="BMC Genomics">
        <title>Complete chloroplast genome of Gracilaria firma (Gracilariaceae, Rhodophyta), with discussion on the use of chloroplast phylogenomics in the subclass Rhodymeniophycidae.</title>
        <authorList>
            <person name="Ng P.K."/>
            <person name="Lin S.M."/>
            <person name="Lim P.E."/>
            <person name="Liu L.C."/>
            <person name="Chen C.M."/>
            <person name="Pai T.W."/>
        </authorList>
    </citation>
    <scope>NUCLEOTIDE SEQUENCE [LARGE SCALE GENOMIC DNA]</scope>
</reference>
<accession>A0A0G4KBX1</accession>
<organism evidence="12 13">
    <name type="scientific">Laurencia snackeyi</name>
    <dbReference type="NCBI Taxonomy" id="1858662"/>
    <lineage>
        <taxon>Eukaryota</taxon>
        <taxon>Rhodophyta</taxon>
        <taxon>Florideophyceae</taxon>
        <taxon>Rhodymeniophycidae</taxon>
        <taxon>Ceramiales</taxon>
        <taxon>Rhodomelaceae</taxon>
        <taxon>Laurencieae</taxon>
        <taxon>Laurencia</taxon>
    </lineage>
</organism>
<dbReference type="GO" id="GO:0006432">
    <property type="term" value="P:phenylalanyl-tRNA aminoacylation"/>
    <property type="evidence" value="ECO:0007669"/>
    <property type="project" value="InterPro"/>
</dbReference>
<dbReference type="SUPFAM" id="SSF54991">
    <property type="entry name" value="Anticodon-binding domain of PheRS"/>
    <property type="match status" value="1"/>
</dbReference>
<dbReference type="PROSITE" id="PS51483">
    <property type="entry name" value="B5"/>
    <property type="match status" value="1"/>
</dbReference>
<keyword evidence="5" id="KW-0547">Nucleotide-binding</keyword>
<dbReference type="EC" id="6.1.1.20" evidence="2"/>
<evidence type="ECO:0000256" key="8">
    <source>
        <dbReference type="ARBA" id="ARBA00022917"/>
    </source>
</evidence>
<evidence type="ECO:0000256" key="5">
    <source>
        <dbReference type="ARBA" id="ARBA00022741"/>
    </source>
</evidence>
<dbReference type="InterPro" id="IPR020825">
    <property type="entry name" value="Phe-tRNA_synthase-like_B3/B4"/>
</dbReference>
<dbReference type="SMART" id="SM00896">
    <property type="entry name" value="FDX-ACB"/>
    <property type="match status" value="1"/>
</dbReference>
<dbReference type="Pfam" id="PF17759">
    <property type="entry name" value="tRNA_synthFbeta"/>
    <property type="match status" value="1"/>
</dbReference>
<dbReference type="InterPro" id="IPR005147">
    <property type="entry name" value="tRNA_synthase_B5-dom"/>
</dbReference>
<dbReference type="AlphaFoldDB" id="A0A0G4KBX1"/>
<feature type="domain" description="FDX-ACB" evidence="10">
    <location>
        <begin position="564"/>
        <end position="653"/>
    </location>
</feature>
<dbReference type="Gene3D" id="3.30.56.10">
    <property type="match status" value="2"/>
</dbReference>
<geneLocation type="plastid" evidence="12"/>
<evidence type="ECO:0000256" key="9">
    <source>
        <dbReference type="ARBA" id="ARBA00023146"/>
    </source>
</evidence>
<dbReference type="Gene3D" id="3.30.930.10">
    <property type="entry name" value="Bira Bifunctional Protein, Domain 2"/>
    <property type="match status" value="1"/>
</dbReference>